<accession>A0A239Z6V9</accession>
<evidence type="ECO:0000256" key="7">
    <source>
        <dbReference type="SAM" id="Phobius"/>
    </source>
</evidence>
<evidence type="ECO:0000256" key="4">
    <source>
        <dbReference type="ARBA" id="ARBA00022692"/>
    </source>
</evidence>
<dbReference type="OrthoDB" id="357521at2"/>
<keyword evidence="4 7" id="KW-0812">Transmembrane</keyword>
<evidence type="ECO:0000259" key="8">
    <source>
        <dbReference type="Pfam" id="PF11728"/>
    </source>
</evidence>
<organism evidence="9 10">
    <name type="scientific">Mammaliicoccus stepanovicii</name>
    <dbReference type="NCBI Taxonomy" id="643214"/>
    <lineage>
        <taxon>Bacteria</taxon>
        <taxon>Bacillati</taxon>
        <taxon>Bacillota</taxon>
        <taxon>Bacilli</taxon>
        <taxon>Bacillales</taxon>
        <taxon>Staphylococcaceae</taxon>
        <taxon>Mammaliicoccus</taxon>
    </lineage>
</organism>
<dbReference type="InterPro" id="IPR010343">
    <property type="entry name" value="ArAE_1"/>
</dbReference>
<evidence type="ECO:0000313" key="9">
    <source>
        <dbReference type="EMBL" id="SNV66991.1"/>
    </source>
</evidence>
<comment type="similarity">
    <text evidence="2">Belongs to the UPF0421 family.</text>
</comment>
<keyword evidence="5 7" id="KW-1133">Transmembrane helix</keyword>
<dbReference type="Proteomes" id="UP000242084">
    <property type="component" value="Chromosome 1"/>
</dbReference>
<sequence length="328" mass="37640">MMRIRPYKIGYRTLKTALGMTIAVILSKLIGLDNYASSAILVVLCVKDTRVHSMEAAIYRFLACLMAILMASSAFILFGHNPLILGIMVLLFIPLTVTFGIQEGIVTSCVIILHLFLAKAIDFDLIINEVLLLIVGIGIALLMNMFMPSLDNKLNQYKRMIEDDFILITFIFSECLLHPNKPINCPSFDEVANKIENAKSFAFREVKNHFVRNENSYYHYFDMREEQLTLLIRMKKLIESMQQTGHAHYLCSKLLLDVSQNVQSNDYSLIRLHDLYEIKLKLKNIDLPKTHEQLESIASVFQLLNEVEEYLLIKSQFGSLVKDKKTKH</sequence>
<protein>
    <submittedName>
        <fullName evidence="9">Membrane protein</fullName>
    </submittedName>
</protein>
<dbReference type="PANTHER" id="PTHR40064">
    <property type="entry name" value="MEMBRANE PROTEIN-RELATED"/>
    <property type="match status" value="1"/>
</dbReference>
<evidence type="ECO:0000256" key="6">
    <source>
        <dbReference type="ARBA" id="ARBA00023136"/>
    </source>
</evidence>
<dbReference type="Gene3D" id="1.20.120.940">
    <property type="entry name" value="Putative aromatic acid exporter, C-terminal domain"/>
    <property type="match status" value="1"/>
</dbReference>
<dbReference type="RefSeq" id="WP_095087884.1">
    <property type="nucleotide sequence ID" value="NZ_BMDM01000002.1"/>
</dbReference>
<evidence type="ECO:0000256" key="3">
    <source>
        <dbReference type="ARBA" id="ARBA00022475"/>
    </source>
</evidence>
<feature type="transmembrane region" description="Helical" evidence="7">
    <location>
        <begin position="125"/>
        <end position="147"/>
    </location>
</feature>
<evidence type="ECO:0000256" key="5">
    <source>
        <dbReference type="ARBA" id="ARBA00022989"/>
    </source>
</evidence>
<evidence type="ECO:0000313" key="10">
    <source>
        <dbReference type="Proteomes" id="UP000242084"/>
    </source>
</evidence>
<gene>
    <name evidence="9" type="ORF">SAMEA4384403_01267</name>
</gene>
<reference evidence="9 10" key="1">
    <citation type="submission" date="2017-06" db="EMBL/GenBank/DDBJ databases">
        <authorList>
            <consortium name="Pathogen Informatics"/>
        </authorList>
    </citation>
    <scope>NUCLEOTIDE SEQUENCE [LARGE SCALE GENOMIC DNA]</scope>
    <source>
        <strain evidence="9 10">NCTC13839</strain>
    </source>
</reference>
<feature type="transmembrane region" description="Helical" evidence="7">
    <location>
        <begin position="84"/>
        <end position="113"/>
    </location>
</feature>
<keyword evidence="6 7" id="KW-0472">Membrane</keyword>
<dbReference type="PANTHER" id="PTHR40064:SF1">
    <property type="entry name" value="MEMBRANE PROTEIN"/>
    <property type="match status" value="1"/>
</dbReference>
<comment type="subcellular location">
    <subcellularLocation>
        <location evidence="1">Cell membrane</location>
        <topology evidence="1">Multi-pass membrane protein</topology>
    </subcellularLocation>
</comment>
<keyword evidence="3" id="KW-1003">Cell membrane</keyword>
<dbReference type="InterPro" id="IPR021062">
    <property type="entry name" value="ArAE_1_C"/>
</dbReference>
<name>A0A239Z6V9_9STAP</name>
<dbReference type="Pfam" id="PF11728">
    <property type="entry name" value="ArAE_1_C"/>
    <property type="match status" value="1"/>
</dbReference>
<dbReference type="GO" id="GO:0005886">
    <property type="term" value="C:plasma membrane"/>
    <property type="evidence" value="ECO:0007669"/>
    <property type="project" value="UniProtKB-SubCell"/>
</dbReference>
<feature type="domain" description="Putative aromatic acid exporter C-terminal" evidence="8">
    <location>
        <begin position="151"/>
        <end position="315"/>
    </location>
</feature>
<keyword evidence="10" id="KW-1185">Reference proteome</keyword>
<dbReference type="InterPro" id="IPR052984">
    <property type="entry name" value="UPF0421"/>
</dbReference>
<evidence type="ECO:0000256" key="1">
    <source>
        <dbReference type="ARBA" id="ARBA00004651"/>
    </source>
</evidence>
<dbReference type="InterPro" id="IPR038323">
    <property type="entry name" value="ArAE_1_C_sf"/>
</dbReference>
<feature type="transmembrane region" description="Helical" evidence="7">
    <location>
        <begin position="58"/>
        <end position="78"/>
    </location>
</feature>
<proteinExistence type="inferred from homology"/>
<dbReference type="EMBL" id="LT906462">
    <property type="protein sequence ID" value="SNV66991.1"/>
    <property type="molecule type" value="Genomic_DNA"/>
</dbReference>
<dbReference type="AlphaFoldDB" id="A0A239Z6V9"/>
<evidence type="ECO:0000256" key="2">
    <source>
        <dbReference type="ARBA" id="ARBA00006544"/>
    </source>
</evidence>
<dbReference type="KEGG" id="sste:SAMEA4384403_1267"/>
<dbReference type="Pfam" id="PF06081">
    <property type="entry name" value="ArAE_1"/>
    <property type="match status" value="1"/>
</dbReference>